<dbReference type="PRINTS" id="PR00081">
    <property type="entry name" value="GDHRDH"/>
</dbReference>
<evidence type="ECO:0000256" key="2">
    <source>
        <dbReference type="ARBA" id="ARBA00023002"/>
    </source>
</evidence>
<dbReference type="Proteomes" id="UP000256727">
    <property type="component" value="Unassembled WGS sequence"/>
</dbReference>
<comment type="similarity">
    <text evidence="1">Belongs to the short-chain dehydrogenases/reductases (SDR) family.</text>
</comment>
<dbReference type="Gene3D" id="3.40.50.720">
    <property type="entry name" value="NAD(P)-binding Rossmann-like Domain"/>
    <property type="match status" value="1"/>
</dbReference>
<keyword evidence="4" id="KW-1185">Reference proteome</keyword>
<dbReference type="Pfam" id="PF00106">
    <property type="entry name" value="adh_short"/>
    <property type="match status" value="1"/>
</dbReference>
<dbReference type="PANTHER" id="PTHR42901">
    <property type="entry name" value="ALCOHOL DEHYDROGENASE"/>
    <property type="match status" value="1"/>
</dbReference>
<protein>
    <submittedName>
        <fullName evidence="3">NADP-dependent 3-hydroxy acid dehydrogenase YdfG</fullName>
    </submittedName>
</protein>
<dbReference type="GO" id="GO:0016616">
    <property type="term" value="F:oxidoreductase activity, acting on the CH-OH group of donors, NAD or NADP as acceptor"/>
    <property type="evidence" value="ECO:0007669"/>
    <property type="project" value="UniProtKB-ARBA"/>
</dbReference>
<dbReference type="EMBL" id="QREH01000001">
    <property type="protein sequence ID" value="REE02865.1"/>
    <property type="molecule type" value="Genomic_DNA"/>
</dbReference>
<dbReference type="AlphaFoldDB" id="A0A3D9L982"/>
<name>A0A3D9L982_9MICC</name>
<proteinExistence type="inferred from homology"/>
<dbReference type="RefSeq" id="WP_115931085.1">
    <property type="nucleotide sequence ID" value="NZ_QREH01000001.1"/>
</dbReference>
<evidence type="ECO:0000313" key="4">
    <source>
        <dbReference type="Proteomes" id="UP000256727"/>
    </source>
</evidence>
<dbReference type="FunFam" id="3.40.50.720:FF:000047">
    <property type="entry name" value="NADP-dependent L-serine/L-allo-threonine dehydrogenase"/>
    <property type="match status" value="1"/>
</dbReference>
<dbReference type="InterPro" id="IPR002347">
    <property type="entry name" value="SDR_fam"/>
</dbReference>
<dbReference type="PANTHER" id="PTHR42901:SF1">
    <property type="entry name" value="ALCOHOL DEHYDROGENASE"/>
    <property type="match status" value="1"/>
</dbReference>
<dbReference type="InterPro" id="IPR036291">
    <property type="entry name" value="NAD(P)-bd_dom_sf"/>
</dbReference>
<evidence type="ECO:0000256" key="1">
    <source>
        <dbReference type="ARBA" id="ARBA00006484"/>
    </source>
</evidence>
<sequence length="261" mass="27350">MTGEKNTRPNRAAVVTGASSGIGRATAAQLAAEGWTVYAVARRAERLQSLAEAVPAGTGTIVPVPADVTDAEQMAKARQVVEDGGGVDTVLCIAGGAQGTDRVADGQARDWDWMYRANVQGTLNTTQAFLPLLRATGHGTVLVLTSTAALASYEGGGGYNAAKMAQHGLVGALRLEEVDHNIRVVEVLPGLVHTEEFTLNRLGGDQEAADRVYAGVEKPLTAEDVADVCTYAVSVPHHVNLDQIVLRPVAQAANFKIVRST</sequence>
<comment type="caution">
    <text evidence="3">The sequence shown here is derived from an EMBL/GenBank/DDBJ whole genome shotgun (WGS) entry which is preliminary data.</text>
</comment>
<dbReference type="SUPFAM" id="SSF51735">
    <property type="entry name" value="NAD(P)-binding Rossmann-fold domains"/>
    <property type="match status" value="1"/>
</dbReference>
<evidence type="ECO:0000313" key="3">
    <source>
        <dbReference type="EMBL" id="REE02865.1"/>
    </source>
</evidence>
<dbReference type="OrthoDB" id="9775296at2"/>
<keyword evidence="2" id="KW-0560">Oxidoreductase</keyword>
<gene>
    <name evidence="3" type="ORF">C8E99_0654</name>
</gene>
<reference evidence="3 4" key="1">
    <citation type="submission" date="2018-07" db="EMBL/GenBank/DDBJ databases">
        <title>Sequencing the genomes of 1000 actinobacteria strains.</title>
        <authorList>
            <person name="Klenk H.-P."/>
        </authorList>
    </citation>
    <scope>NUCLEOTIDE SEQUENCE [LARGE SCALE GENOMIC DNA]</scope>
    <source>
        <strain evidence="3 4">DSM 14442</strain>
    </source>
</reference>
<organism evidence="3 4">
    <name type="scientific">Citricoccus muralis</name>
    <dbReference type="NCBI Taxonomy" id="169134"/>
    <lineage>
        <taxon>Bacteria</taxon>
        <taxon>Bacillati</taxon>
        <taxon>Actinomycetota</taxon>
        <taxon>Actinomycetes</taxon>
        <taxon>Micrococcales</taxon>
        <taxon>Micrococcaceae</taxon>
        <taxon>Citricoccus</taxon>
    </lineage>
</organism>
<accession>A0A3D9L982</accession>